<evidence type="ECO:0000313" key="1">
    <source>
        <dbReference type="EMBL" id="CAL42590.1"/>
    </source>
</evidence>
<evidence type="ECO:0000313" key="2">
    <source>
        <dbReference type="Proteomes" id="UP000006394"/>
    </source>
</evidence>
<organism evidence="1 2">
    <name type="scientific">Flavobacterium psychrophilum (strain ATCC 49511 / DSM 21280 / CIP 103535 / JIP02/86)</name>
    <dbReference type="NCBI Taxonomy" id="402612"/>
    <lineage>
        <taxon>Bacteria</taxon>
        <taxon>Pseudomonadati</taxon>
        <taxon>Bacteroidota</taxon>
        <taxon>Flavobacteriia</taxon>
        <taxon>Flavobacteriales</taxon>
        <taxon>Flavobacteriaceae</taxon>
        <taxon>Flavobacterium</taxon>
    </lineage>
</organism>
<dbReference type="EMBL" id="AM398681">
    <property type="protein sequence ID" value="CAL42590.1"/>
    <property type="molecule type" value="Genomic_DNA"/>
</dbReference>
<sequence>MKTKLKLKGYKGSVEFSIQDNCFFGKIIGINDLVSYEGQTFSELKKAFEEAVNDYYKFVKNKE</sequence>
<dbReference type="EnsemblBacteria" id="CAL42590">
    <property type="protein sequence ID" value="CAL42590"/>
    <property type="gene ID" value="FP0484"/>
</dbReference>
<dbReference type="KEGG" id="fps:FP0484"/>
<gene>
    <name evidence="1" type="ordered locus">FP0484</name>
</gene>
<dbReference type="RefSeq" id="WP_011962648.1">
    <property type="nucleotide sequence ID" value="NC_009613.3"/>
</dbReference>
<dbReference type="PATRIC" id="fig|402612.5.peg.494"/>
<evidence type="ECO:0008006" key="3">
    <source>
        <dbReference type="Google" id="ProtNLM"/>
    </source>
</evidence>
<dbReference type="GeneID" id="66552838"/>
<dbReference type="OrthoDB" id="5297106at2"/>
<dbReference type="eggNOG" id="COG4226">
    <property type="taxonomic scope" value="Bacteria"/>
</dbReference>
<dbReference type="STRING" id="402612.FP0484"/>
<dbReference type="Proteomes" id="UP000006394">
    <property type="component" value="Chromosome"/>
</dbReference>
<accession>A6GWW7</accession>
<reference evidence="1 2" key="1">
    <citation type="journal article" date="2007" name="Nat. Biotechnol.">
        <title>Complete genome sequence of the fish pathogen Flavobacterium psychrophilum.</title>
        <authorList>
            <person name="Duchaud E."/>
            <person name="Boussaha M."/>
            <person name="Loux V."/>
            <person name="Bernardet J.F."/>
            <person name="Michel C."/>
            <person name="Kerouault B."/>
            <person name="Mondot S."/>
            <person name="Nicolas P."/>
            <person name="Bossy R."/>
            <person name="Caron C."/>
            <person name="Bessieres P."/>
            <person name="Gibrat J.F."/>
            <person name="Claverol S."/>
            <person name="Dumetz F."/>
            <person name="Le Henaff M."/>
            <person name="Benmansour A."/>
        </authorList>
    </citation>
    <scope>NUCLEOTIDE SEQUENCE [LARGE SCALE GENOMIC DNA]</scope>
    <source>
        <strain evidence="2">ATCC 49511 / DSM 21280 / CIP 103535 / JIP02/86</strain>
    </source>
</reference>
<dbReference type="HOGENOM" id="CLU_134927_2_1_10"/>
<dbReference type="SUPFAM" id="SSF143100">
    <property type="entry name" value="TTHA1013/TTHA0281-like"/>
    <property type="match status" value="1"/>
</dbReference>
<name>A6GWW7_FLAPJ</name>
<dbReference type="InterPro" id="IPR035069">
    <property type="entry name" value="TTHA1013/TTHA0281-like"/>
</dbReference>
<dbReference type="AlphaFoldDB" id="A6GWW7"/>
<proteinExistence type="predicted"/>
<protein>
    <recommendedName>
        <fullName evidence="3">HicB family protein</fullName>
    </recommendedName>
</protein>
<keyword evidence="2" id="KW-1185">Reference proteome</keyword>